<organism evidence="1 2">
    <name type="scientific">Heliobacterium mobile</name>
    <name type="common">Heliobacillus mobilis</name>
    <dbReference type="NCBI Taxonomy" id="28064"/>
    <lineage>
        <taxon>Bacteria</taxon>
        <taxon>Bacillati</taxon>
        <taxon>Bacillota</taxon>
        <taxon>Clostridia</taxon>
        <taxon>Eubacteriales</taxon>
        <taxon>Heliobacteriaceae</taxon>
        <taxon>Heliobacterium</taxon>
    </lineage>
</organism>
<protein>
    <submittedName>
        <fullName evidence="1">Nucleic acid-binding protein</fullName>
    </submittedName>
</protein>
<keyword evidence="2" id="KW-1185">Reference proteome</keyword>
<dbReference type="Gene3D" id="3.10.450.50">
    <property type="match status" value="1"/>
</dbReference>
<evidence type="ECO:0000313" key="1">
    <source>
        <dbReference type="EMBL" id="MTV50521.1"/>
    </source>
</evidence>
<dbReference type="AlphaFoldDB" id="A0A6I3SNC2"/>
<dbReference type="EMBL" id="WNKU01000027">
    <property type="protein sequence ID" value="MTV50521.1"/>
    <property type="molecule type" value="Genomic_DNA"/>
</dbReference>
<evidence type="ECO:0000313" key="2">
    <source>
        <dbReference type="Proteomes" id="UP000430670"/>
    </source>
</evidence>
<dbReference type="Pfam" id="PF02810">
    <property type="entry name" value="SEC-C"/>
    <property type="match status" value="1"/>
</dbReference>
<gene>
    <name evidence="1" type="ORF">GJ688_16370</name>
</gene>
<comment type="caution">
    <text evidence="1">The sequence shown here is derived from an EMBL/GenBank/DDBJ whole genome shotgun (WGS) entry which is preliminary data.</text>
</comment>
<proteinExistence type="predicted"/>
<accession>A0A6I3SNC2</accession>
<dbReference type="OrthoDB" id="9801392at2"/>
<sequence>MLREFEEKLRQRKGKPFYIPKQEELLKYKEESYFEVTKEYEALRSYLTLNIFEGDEAKAEKLCEEVQGICENCFSMELIFDVFNREDVIFKNEDQVNEVLQRVMALANNTRIWENNGHTPSEIFNMMERPNLRPLPKSGKFNKIGRNDPCPCGSGKKYKKCCGNLYSPE</sequence>
<dbReference type="Proteomes" id="UP000430670">
    <property type="component" value="Unassembled WGS sequence"/>
</dbReference>
<dbReference type="PANTHER" id="PTHR33747:SF1">
    <property type="entry name" value="ADENYLATE CYCLASE-ASSOCIATED CAP C-TERMINAL DOMAIN-CONTAINING PROTEIN"/>
    <property type="match status" value="1"/>
</dbReference>
<name>A0A6I3SNC2_HELMO</name>
<reference evidence="1 2" key="1">
    <citation type="submission" date="2019-11" db="EMBL/GenBank/DDBJ databases">
        <title>Whole-genome sequence of a the green, strictly anaerobic photosynthetic bacterium Heliobacillus mobilis DSM 6151.</title>
        <authorList>
            <person name="Kyndt J.A."/>
            <person name="Meyer T.E."/>
        </authorList>
    </citation>
    <scope>NUCLEOTIDE SEQUENCE [LARGE SCALE GENOMIC DNA]</scope>
    <source>
        <strain evidence="1 2">DSM 6151</strain>
    </source>
</reference>
<dbReference type="InterPro" id="IPR004027">
    <property type="entry name" value="SEC_C_motif"/>
</dbReference>
<dbReference type="SUPFAM" id="SSF103642">
    <property type="entry name" value="Sec-C motif"/>
    <property type="match status" value="1"/>
</dbReference>
<dbReference type="PANTHER" id="PTHR33747">
    <property type="entry name" value="UPF0225 PROTEIN SCO1677"/>
    <property type="match status" value="1"/>
</dbReference>